<comment type="caution">
    <text evidence="1">The sequence shown here is derived from an EMBL/GenBank/DDBJ whole genome shotgun (WGS) entry which is preliminary data.</text>
</comment>
<organism evidence="1 2">
    <name type="scientific">Apiospora marii</name>
    <dbReference type="NCBI Taxonomy" id="335849"/>
    <lineage>
        <taxon>Eukaryota</taxon>
        <taxon>Fungi</taxon>
        <taxon>Dikarya</taxon>
        <taxon>Ascomycota</taxon>
        <taxon>Pezizomycotina</taxon>
        <taxon>Sordariomycetes</taxon>
        <taxon>Xylariomycetidae</taxon>
        <taxon>Amphisphaeriales</taxon>
        <taxon>Apiosporaceae</taxon>
        <taxon>Apiospora</taxon>
    </lineage>
</organism>
<name>A0ABR1SAI2_9PEZI</name>
<evidence type="ECO:0000313" key="2">
    <source>
        <dbReference type="Proteomes" id="UP001396898"/>
    </source>
</evidence>
<dbReference type="Proteomes" id="UP001396898">
    <property type="component" value="Unassembled WGS sequence"/>
</dbReference>
<gene>
    <name evidence="1" type="ORF">PG991_005118</name>
</gene>
<sequence length="92" mass="9873">MGQWSHGTAHTYLGGAAGHDFTKYFKLLSPLKLADELRAQVGDELGASNLDDRVIIGGTPRSRSKAGPQRFGLESYMSMSTIKGGWGGSNMQ</sequence>
<proteinExistence type="predicted"/>
<dbReference type="EMBL" id="JAQQWI010000007">
    <property type="protein sequence ID" value="KAK8028062.1"/>
    <property type="molecule type" value="Genomic_DNA"/>
</dbReference>
<evidence type="ECO:0000313" key="1">
    <source>
        <dbReference type="EMBL" id="KAK8028062.1"/>
    </source>
</evidence>
<protein>
    <submittedName>
        <fullName evidence="1">Uncharacterized protein</fullName>
    </submittedName>
</protein>
<keyword evidence="2" id="KW-1185">Reference proteome</keyword>
<reference evidence="1 2" key="1">
    <citation type="submission" date="2023-01" db="EMBL/GenBank/DDBJ databases">
        <title>Analysis of 21 Apiospora genomes using comparative genomics revels a genus with tremendous synthesis potential of carbohydrate active enzymes and secondary metabolites.</title>
        <authorList>
            <person name="Sorensen T."/>
        </authorList>
    </citation>
    <scope>NUCLEOTIDE SEQUENCE [LARGE SCALE GENOMIC DNA]</scope>
    <source>
        <strain evidence="1 2">CBS 20057</strain>
    </source>
</reference>
<accession>A0ABR1SAI2</accession>